<dbReference type="CDD" id="cd06163">
    <property type="entry name" value="S2P-M50_PDZ_RseP-like"/>
    <property type="match status" value="2"/>
</dbReference>
<sequence>MLMTLLAFVVALGVLIAIHEWGHYRMAVARGVKVLRFSVGFGKTIARFKPKKQRQGQDTEFVIGAIPFGGYVKMLDEREGEVPEADRPMAFNTQPLSTRALIVAAGPVANLILAVLLYAVVNWVGVDEPRALLSPPVAGSLAQSAGLQGGDLVRSAALAGDDLEPVASFETLRWVLTRGALNAQDVQLEVVRGDNGTSREVRLPLSSLAHKDPDAQLFRAIGIVSPLTEPVLGEVMAGGAAARAGLREGDRVVRVGDTAVADGQQLREWIRASARDGAPAELAWQIVRDGRPMTVQVRPDAVDDKGGRIGRVGAFVGSAPAMVTVRQGPIEGLWSGAVRVWEVSTLSLRLLGRMVTGDLSLKNLSGPIAIADYAGKSAALGLTYYLGFLAFISVSLGVLNLLPVPVLDGGHLMYYLWEAVTGKAVEGKWLERLQYVGMFLLLSMMAIAMFNDITQRLG</sequence>
<reference evidence="14 15" key="1">
    <citation type="submission" date="2018-03" db="EMBL/GenBank/DDBJ databases">
        <title>Genome sequencing of Ottowia sp.</title>
        <authorList>
            <person name="Kim S.-J."/>
            <person name="Heo J."/>
            <person name="Kwon S.-W."/>
        </authorList>
    </citation>
    <scope>NUCLEOTIDE SEQUENCE [LARGE SCALE GENOMIC DNA]</scope>
    <source>
        <strain evidence="14 15">KADR8-3</strain>
    </source>
</reference>
<evidence type="ECO:0000256" key="4">
    <source>
        <dbReference type="ARBA" id="ARBA00022670"/>
    </source>
</evidence>
<evidence type="ECO:0000256" key="8">
    <source>
        <dbReference type="ARBA" id="ARBA00022989"/>
    </source>
</evidence>
<proteinExistence type="inferred from homology"/>
<keyword evidence="10 11" id="KW-0472">Membrane</keyword>
<evidence type="ECO:0000256" key="9">
    <source>
        <dbReference type="ARBA" id="ARBA00023049"/>
    </source>
</evidence>
<feature type="transmembrane region" description="Helical" evidence="11">
    <location>
        <begin position="382"/>
        <end position="402"/>
    </location>
</feature>
<keyword evidence="5 11" id="KW-0812">Transmembrane</keyword>
<evidence type="ECO:0000256" key="6">
    <source>
        <dbReference type="ARBA" id="ARBA00022801"/>
    </source>
</evidence>
<dbReference type="GO" id="GO:0004222">
    <property type="term" value="F:metalloendopeptidase activity"/>
    <property type="evidence" value="ECO:0007669"/>
    <property type="project" value="InterPro"/>
</dbReference>
<feature type="transmembrane region" description="Helical" evidence="11">
    <location>
        <begin position="433"/>
        <end position="450"/>
    </location>
</feature>
<comment type="subcellular location">
    <subcellularLocation>
        <location evidence="2">Membrane</location>
        <topology evidence="2">Multi-pass membrane protein</topology>
    </subcellularLocation>
</comment>
<dbReference type="PANTHER" id="PTHR42837:SF2">
    <property type="entry name" value="MEMBRANE METALLOPROTEASE ARASP2, CHLOROPLASTIC-RELATED"/>
    <property type="match status" value="1"/>
</dbReference>
<keyword evidence="9 11" id="KW-0482">Metalloprotease</keyword>
<keyword evidence="15" id="KW-1185">Reference proteome</keyword>
<dbReference type="EC" id="3.4.24.-" evidence="11"/>
<evidence type="ECO:0000256" key="3">
    <source>
        <dbReference type="ARBA" id="ARBA00007931"/>
    </source>
</evidence>
<keyword evidence="11" id="KW-0479">Metal-binding</keyword>
<dbReference type="Pfam" id="PF17820">
    <property type="entry name" value="PDZ_6"/>
    <property type="match status" value="1"/>
</dbReference>
<dbReference type="RefSeq" id="WP_106703780.1">
    <property type="nucleotide sequence ID" value="NZ_CP027666.1"/>
</dbReference>
<evidence type="ECO:0000259" key="13">
    <source>
        <dbReference type="Pfam" id="PF17820"/>
    </source>
</evidence>
<evidence type="ECO:0000313" key="14">
    <source>
        <dbReference type="EMBL" id="AVO35231.1"/>
    </source>
</evidence>
<keyword evidence="8 11" id="KW-1133">Transmembrane helix</keyword>
<evidence type="ECO:0000313" key="15">
    <source>
        <dbReference type="Proteomes" id="UP000239709"/>
    </source>
</evidence>
<comment type="similarity">
    <text evidence="3 11">Belongs to the peptidase M50B family.</text>
</comment>
<dbReference type="PANTHER" id="PTHR42837">
    <property type="entry name" value="REGULATOR OF SIGMA-E PROTEASE RSEP"/>
    <property type="match status" value="1"/>
</dbReference>
<feature type="domain" description="PDZ" evidence="13">
    <location>
        <begin position="234"/>
        <end position="274"/>
    </location>
</feature>
<evidence type="ECO:0000256" key="11">
    <source>
        <dbReference type="RuleBase" id="RU362031"/>
    </source>
</evidence>
<evidence type="ECO:0000256" key="7">
    <source>
        <dbReference type="ARBA" id="ARBA00022833"/>
    </source>
</evidence>
<dbReference type="GO" id="GO:0016020">
    <property type="term" value="C:membrane"/>
    <property type="evidence" value="ECO:0007669"/>
    <property type="project" value="UniProtKB-SubCell"/>
</dbReference>
<dbReference type="Proteomes" id="UP000239709">
    <property type="component" value="Chromosome"/>
</dbReference>
<gene>
    <name evidence="14" type="primary">rseP</name>
    <name evidence="14" type="ORF">C6570_14040</name>
</gene>
<dbReference type="InterPro" id="IPR004387">
    <property type="entry name" value="Pept_M50_Zn"/>
</dbReference>
<dbReference type="InterPro" id="IPR008915">
    <property type="entry name" value="Peptidase_M50"/>
</dbReference>
<evidence type="ECO:0000256" key="2">
    <source>
        <dbReference type="ARBA" id="ARBA00004141"/>
    </source>
</evidence>
<dbReference type="KEGG" id="otk:C6570_14040"/>
<dbReference type="InterPro" id="IPR036034">
    <property type="entry name" value="PDZ_sf"/>
</dbReference>
<dbReference type="Gene3D" id="2.30.42.10">
    <property type="match status" value="2"/>
</dbReference>
<dbReference type="InterPro" id="IPR041489">
    <property type="entry name" value="PDZ_6"/>
</dbReference>
<dbReference type="AlphaFoldDB" id="A0A2S0MHK8"/>
<evidence type="ECO:0000256" key="5">
    <source>
        <dbReference type="ARBA" id="ARBA00022692"/>
    </source>
</evidence>
<protein>
    <recommendedName>
        <fullName evidence="11">Zinc metalloprotease</fullName>
        <ecNumber evidence="11">3.4.24.-</ecNumber>
    </recommendedName>
</protein>
<evidence type="ECO:0000256" key="1">
    <source>
        <dbReference type="ARBA" id="ARBA00001947"/>
    </source>
</evidence>
<dbReference type="Pfam" id="PF02163">
    <property type="entry name" value="Peptidase_M50"/>
    <property type="match status" value="1"/>
</dbReference>
<keyword evidence="4 14" id="KW-0645">Protease</keyword>
<name>A0A2S0MHK8_9BURK</name>
<feature type="domain" description="Peptidase M50" evidence="12">
    <location>
        <begin position="7"/>
        <end position="443"/>
    </location>
</feature>
<comment type="cofactor">
    <cofactor evidence="1 11">
        <name>Zn(2+)</name>
        <dbReference type="ChEBI" id="CHEBI:29105"/>
    </cofactor>
</comment>
<dbReference type="SUPFAM" id="SSF50156">
    <property type="entry name" value="PDZ domain-like"/>
    <property type="match status" value="2"/>
</dbReference>
<keyword evidence="6 11" id="KW-0378">Hydrolase</keyword>
<dbReference type="EMBL" id="CP027666">
    <property type="protein sequence ID" value="AVO35231.1"/>
    <property type="molecule type" value="Genomic_DNA"/>
</dbReference>
<evidence type="ECO:0000259" key="12">
    <source>
        <dbReference type="Pfam" id="PF02163"/>
    </source>
</evidence>
<keyword evidence="7 11" id="KW-0862">Zinc</keyword>
<accession>A0A2S0MHK8</accession>
<dbReference type="NCBIfam" id="TIGR00054">
    <property type="entry name" value="RIP metalloprotease RseP"/>
    <property type="match status" value="1"/>
</dbReference>
<organism evidence="14 15">
    <name type="scientific">Ottowia oryzae</name>
    <dbReference type="NCBI Taxonomy" id="2109914"/>
    <lineage>
        <taxon>Bacteria</taxon>
        <taxon>Pseudomonadati</taxon>
        <taxon>Pseudomonadota</taxon>
        <taxon>Betaproteobacteria</taxon>
        <taxon>Burkholderiales</taxon>
        <taxon>Comamonadaceae</taxon>
        <taxon>Ottowia</taxon>
    </lineage>
</organism>
<dbReference type="GO" id="GO:0006508">
    <property type="term" value="P:proteolysis"/>
    <property type="evidence" value="ECO:0007669"/>
    <property type="project" value="UniProtKB-KW"/>
</dbReference>
<evidence type="ECO:0000256" key="10">
    <source>
        <dbReference type="ARBA" id="ARBA00023136"/>
    </source>
</evidence>
<dbReference type="OrthoDB" id="9782003at2"/>
<dbReference type="GO" id="GO:0046872">
    <property type="term" value="F:metal ion binding"/>
    <property type="evidence" value="ECO:0007669"/>
    <property type="project" value="UniProtKB-KW"/>
</dbReference>
<feature type="transmembrane region" description="Helical" evidence="11">
    <location>
        <begin position="100"/>
        <end position="121"/>
    </location>
</feature>